<organism evidence="2 3">
    <name type="scientific">Kribbella flavida (strain DSM 17836 / JCM 10339 / NBRC 14399)</name>
    <dbReference type="NCBI Taxonomy" id="479435"/>
    <lineage>
        <taxon>Bacteria</taxon>
        <taxon>Bacillati</taxon>
        <taxon>Actinomycetota</taxon>
        <taxon>Actinomycetes</taxon>
        <taxon>Propionibacteriales</taxon>
        <taxon>Kribbellaceae</taxon>
        <taxon>Kribbella</taxon>
    </lineage>
</organism>
<keyword evidence="3" id="KW-1185">Reference proteome</keyword>
<protein>
    <submittedName>
        <fullName evidence="2">Uncharacterized protein</fullName>
    </submittedName>
</protein>
<accession>D2PSL6</accession>
<dbReference type="eggNOG" id="COG3293">
    <property type="taxonomic scope" value="Bacteria"/>
</dbReference>
<sequence>MRCGTGPDRAVDAGRSGPRSTVGRSPPNPGGHRVKVPHLLSLAGPARRARLVPDRPQTADQMDRGRHLGNASLPRSRQRPRVLTTSAGPCWWTPPSAGPTSTPPEPGKEGSGPTEPDDHALARSRGGLSTKVHLASDSRARPWPSASPQARQATPRPSRPSWPPSDQAGHRLRRGSAGGRPPAFDAEAYKERNAVERCINRLKQWRGLALRTDKLAIAYQAALHLAAILIWAR</sequence>
<dbReference type="Proteomes" id="UP000007967">
    <property type="component" value="Chromosome"/>
</dbReference>
<dbReference type="KEGG" id="kfl:Kfla_4107"/>
<evidence type="ECO:0000313" key="3">
    <source>
        <dbReference type="Proteomes" id="UP000007967"/>
    </source>
</evidence>
<evidence type="ECO:0000256" key="1">
    <source>
        <dbReference type="SAM" id="MobiDB-lite"/>
    </source>
</evidence>
<evidence type="ECO:0000313" key="2">
    <source>
        <dbReference type="EMBL" id="ADB33154.1"/>
    </source>
</evidence>
<reference evidence="3" key="1">
    <citation type="submission" date="2009-09" db="EMBL/GenBank/DDBJ databases">
        <title>The complete genome of Kribbella flavida DSM 17836.</title>
        <authorList>
            <consortium name="US DOE Joint Genome Institute (JGI-PGF)"/>
            <person name="Lucas S."/>
            <person name="Copeland A."/>
            <person name="Lapidus A."/>
            <person name="Glavina del Rio T."/>
            <person name="Dalin E."/>
            <person name="Tice H."/>
            <person name="Bruce D."/>
            <person name="Goodwin L."/>
            <person name="Pitluck S."/>
            <person name="Kyrpides N."/>
            <person name="Mavromatis K."/>
            <person name="Ivanova N."/>
            <person name="Saunders E."/>
            <person name="Brettin T."/>
            <person name="Detter J.C."/>
            <person name="Han C."/>
            <person name="Larimer F."/>
            <person name="Land M."/>
            <person name="Hauser L."/>
            <person name="Markowitz V."/>
            <person name="Cheng J.-F."/>
            <person name="Hugenholtz P."/>
            <person name="Woyke T."/>
            <person name="Wu D."/>
            <person name="Pukall R."/>
            <person name="Klenk H.-P."/>
            <person name="Eisen J.A."/>
        </authorList>
    </citation>
    <scope>NUCLEOTIDE SEQUENCE [LARGE SCALE GENOMIC DNA]</scope>
    <source>
        <strain evidence="3">DSM 17836 / JCM 10339 / NBRC 14399</strain>
    </source>
</reference>
<dbReference type="HOGENOM" id="CLU_055261_9_1_11"/>
<dbReference type="AlphaFoldDB" id="D2PSL6"/>
<dbReference type="STRING" id="479435.Kfla_4107"/>
<reference evidence="2 3" key="2">
    <citation type="journal article" date="2010" name="Stand. Genomic Sci.">
        <title>Complete genome sequence of Kribbella flavida type strain (IFO 14399).</title>
        <authorList>
            <person name="Pukall R."/>
            <person name="Lapidus A."/>
            <person name="Glavina Del Rio T."/>
            <person name="Copeland A."/>
            <person name="Tice H."/>
            <person name="Cheng J.-F."/>
            <person name="Lucas S."/>
            <person name="Chen F."/>
            <person name="Nolan M."/>
            <person name="LaButti K."/>
            <person name="Pati A."/>
            <person name="Ivanova N."/>
            <person name="Mavrommatis K."/>
            <person name="Mikhailova N."/>
            <person name="Pitluck S."/>
            <person name="Bruce D."/>
            <person name="Goodwin L."/>
            <person name="Land M."/>
            <person name="Hauser L."/>
            <person name="Chang Y.-J."/>
            <person name="Jeffries C.D."/>
            <person name="Chen A."/>
            <person name="Palaniappan K."/>
            <person name="Chain P."/>
            <person name="Rohde M."/>
            <person name="Goeker M."/>
            <person name="Bristow J."/>
            <person name="Eisen J.A."/>
            <person name="Markowitz V."/>
            <person name="Hugenholtz P."/>
            <person name="Kyrpides N.C."/>
            <person name="Klenk H.-P."/>
            <person name="Brettin T."/>
        </authorList>
    </citation>
    <scope>NUCLEOTIDE SEQUENCE [LARGE SCALE GENOMIC DNA]</scope>
    <source>
        <strain evidence="3">DSM 17836 / JCM 10339 / NBRC 14399</strain>
    </source>
</reference>
<feature type="region of interest" description="Disordered" evidence="1">
    <location>
        <begin position="1"/>
        <end position="184"/>
    </location>
</feature>
<name>D2PSL6_KRIFD</name>
<gene>
    <name evidence="2" type="ordered locus">Kfla_4107</name>
</gene>
<proteinExistence type="predicted"/>
<dbReference type="EMBL" id="CP001736">
    <property type="protein sequence ID" value="ADB33154.1"/>
    <property type="molecule type" value="Genomic_DNA"/>
</dbReference>